<keyword evidence="4 5" id="KW-0472">Membrane</keyword>
<dbReference type="Pfam" id="PF00335">
    <property type="entry name" value="Tetraspanin"/>
    <property type="match status" value="1"/>
</dbReference>
<evidence type="ECO:0000313" key="7">
    <source>
        <dbReference type="RefSeq" id="XP_047736888.1"/>
    </source>
</evidence>
<dbReference type="OrthoDB" id="10051670at2759"/>
<name>A0A979FJL4_HYAAZ</name>
<feature type="transmembrane region" description="Helical" evidence="5">
    <location>
        <begin position="98"/>
        <end position="120"/>
    </location>
</feature>
<evidence type="ECO:0000256" key="3">
    <source>
        <dbReference type="ARBA" id="ARBA00022989"/>
    </source>
</evidence>
<dbReference type="AlphaFoldDB" id="A0A979FJL4"/>
<dbReference type="KEGG" id="hazt:108669983"/>
<dbReference type="GeneID" id="108669983"/>
<keyword evidence="3 5" id="KW-1133">Transmembrane helix</keyword>
<evidence type="ECO:0000256" key="1">
    <source>
        <dbReference type="ARBA" id="ARBA00004141"/>
    </source>
</evidence>
<dbReference type="Proteomes" id="UP000694843">
    <property type="component" value="Unplaced"/>
</dbReference>
<feature type="transmembrane region" description="Helical" evidence="5">
    <location>
        <begin position="188"/>
        <end position="213"/>
    </location>
</feature>
<dbReference type="GO" id="GO:0016020">
    <property type="term" value="C:membrane"/>
    <property type="evidence" value="ECO:0007669"/>
    <property type="project" value="UniProtKB-SubCell"/>
</dbReference>
<feature type="transmembrane region" description="Helical" evidence="5">
    <location>
        <begin position="68"/>
        <end position="91"/>
    </location>
</feature>
<protein>
    <submittedName>
        <fullName evidence="7">Tetraspanin-2</fullName>
    </submittedName>
</protein>
<dbReference type="PRINTS" id="PR00259">
    <property type="entry name" value="TMFOUR"/>
</dbReference>
<reference evidence="7" key="1">
    <citation type="submission" date="2025-08" db="UniProtKB">
        <authorList>
            <consortium name="RefSeq"/>
        </authorList>
    </citation>
    <scope>IDENTIFICATION</scope>
    <source>
        <tissue evidence="7">Whole organism</tissue>
    </source>
</reference>
<accession>A0A979FJL4</accession>
<evidence type="ECO:0000256" key="4">
    <source>
        <dbReference type="ARBA" id="ARBA00023136"/>
    </source>
</evidence>
<gene>
    <name evidence="7" type="primary">LOC108669983</name>
</gene>
<dbReference type="RefSeq" id="XP_047736888.1">
    <property type="nucleotide sequence ID" value="XM_047880932.1"/>
</dbReference>
<dbReference type="InterPro" id="IPR018499">
    <property type="entry name" value="Tetraspanin/Peripherin"/>
</dbReference>
<evidence type="ECO:0000256" key="5">
    <source>
        <dbReference type="SAM" id="Phobius"/>
    </source>
</evidence>
<evidence type="ECO:0000313" key="6">
    <source>
        <dbReference type="Proteomes" id="UP000694843"/>
    </source>
</evidence>
<organism evidence="6 7">
    <name type="scientific">Hyalella azteca</name>
    <name type="common">Amphipod</name>
    <dbReference type="NCBI Taxonomy" id="294128"/>
    <lineage>
        <taxon>Eukaryota</taxon>
        <taxon>Metazoa</taxon>
        <taxon>Ecdysozoa</taxon>
        <taxon>Arthropoda</taxon>
        <taxon>Crustacea</taxon>
        <taxon>Multicrustacea</taxon>
        <taxon>Malacostraca</taxon>
        <taxon>Eumalacostraca</taxon>
        <taxon>Peracarida</taxon>
        <taxon>Amphipoda</taxon>
        <taxon>Senticaudata</taxon>
        <taxon>Talitrida</taxon>
        <taxon>Talitroidea</taxon>
        <taxon>Hyalellidae</taxon>
        <taxon>Hyalella</taxon>
    </lineage>
</organism>
<comment type="subcellular location">
    <subcellularLocation>
        <location evidence="1">Membrane</location>
        <topology evidence="1">Multi-pass membrane protein</topology>
    </subcellularLocation>
</comment>
<proteinExistence type="predicted"/>
<sequence>MPGRSLDYRYSVLNNENAKFLTYVIIVFNIVFAILGSVMIALALYMLFETDFRRFIVDLGMEKEYWTGVYILLAAGILTMLQTFFGVLGAYQKKKTMLLIFAVSSFVCIVLEIAGATYMLKHGISYSSIEVFLYDRFMYFISVYDTDEQAKRTMSIIQEWPIKWYKKGYGYVGCVRGFTFYIEGMTGWISAVALILAFQQVFACIAAVILAMVKQEFKSSTRDLRR</sequence>
<keyword evidence="6" id="KW-1185">Reference proteome</keyword>
<feature type="transmembrane region" description="Helical" evidence="5">
    <location>
        <begin position="20"/>
        <end position="48"/>
    </location>
</feature>
<keyword evidence="2 5" id="KW-0812">Transmembrane</keyword>
<evidence type="ECO:0000256" key="2">
    <source>
        <dbReference type="ARBA" id="ARBA00022692"/>
    </source>
</evidence>